<sequence length="357" mass="37326">MVDAGETPVVTRPPDGGRATIVDVARAAGVSTSTVSHVVNGTRRVTEATRRKVQKALDATGYTQDASARAMRRSRTDSIGLVVSDSGEPAFRDMVTGIEAVASEEGFVLLLADSGEDPQAELRAVQVLQSRRVDALILARASGSVPAAVERPRESGTPVVLIDRLDHAAVDQVGVENASATRTLVKHLVDQGHRRIGIVAGDLAVATLRERLEGYRSALAAAGIEVDPELVWEGDGSSADARRLVADRMVRADRPTALLTASSPMTVGALRALDDVGLSVPGDIAVVAFDTLPNADLMRTSVTAAGQPAVSVGREAMGMVLRRLRQPDAPPLTVRLNAQIEHGVSCGCGHPGELLGG</sequence>
<dbReference type="AlphaFoldDB" id="A0A7M1SSQ2"/>
<dbReference type="InterPro" id="IPR010982">
    <property type="entry name" value="Lambda_DNA-bd_dom_sf"/>
</dbReference>
<dbReference type="GO" id="GO:0000976">
    <property type="term" value="F:transcription cis-regulatory region binding"/>
    <property type="evidence" value="ECO:0007669"/>
    <property type="project" value="TreeGrafter"/>
</dbReference>
<evidence type="ECO:0000313" key="7">
    <source>
        <dbReference type="Proteomes" id="UP000593758"/>
    </source>
</evidence>
<reference evidence="6 7" key="1">
    <citation type="submission" date="2020-10" db="EMBL/GenBank/DDBJ databases">
        <title>Haloactinobacterium sp. RN3S43, a bacterium isolated from saline soil.</title>
        <authorList>
            <person name="Sun J.-Q."/>
        </authorList>
    </citation>
    <scope>NUCLEOTIDE SEQUENCE [LARGE SCALE GENOMIC DNA]</scope>
    <source>
        <strain evidence="6 7">RN3S43</strain>
    </source>
</reference>
<dbReference type="InterPro" id="IPR000843">
    <property type="entry name" value="HTH_LacI"/>
</dbReference>
<evidence type="ECO:0000313" key="6">
    <source>
        <dbReference type="EMBL" id="QOR70580.1"/>
    </source>
</evidence>
<dbReference type="Gene3D" id="1.10.260.40">
    <property type="entry name" value="lambda repressor-like DNA-binding domains"/>
    <property type="match status" value="1"/>
</dbReference>
<dbReference type="Pfam" id="PF00532">
    <property type="entry name" value="Peripla_BP_1"/>
    <property type="match status" value="1"/>
</dbReference>
<dbReference type="SUPFAM" id="SSF47413">
    <property type="entry name" value="lambda repressor-like DNA-binding domains"/>
    <property type="match status" value="1"/>
</dbReference>
<dbReference type="InterPro" id="IPR001761">
    <property type="entry name" value="Peripla_BP/Lac1_sug-bd_dom"/>
</dbReference>
<dbReference type="Gene3D" id="3.40.50.2300">
    <property type="match status" value="2"/>
</dbReference>
<evidence type="ECO:0000256" key="1">
    <source>
        <dbReference type="ARBA" id="ARBA00022491"/>
    </source>
</evidence>
<gene>
    <name evidence="6" type="ORF">IM660_18670</name>
</gene>
<dbReference type="InterPro" id="IPR028082">
    <property type="entry name" value="Peripla_BP_I"/>
</dbReference>
<dbReference type="SMART" id="SM00354">
    <property type="entry name" value="HTH_LACI"/>
    <property type="match status" value="1"/>
</dbReference>
<keyword evidence="1" id="KW-0678">Repressor</keyword>
<keyword evidence="7" id="KW-1185">Reference proteome</keyword>
<evidence type="ECO:0000256" key="3">
    <source>
        <dbReference type="ARBA" id="ARBA00023125"/>
    </source>
</evidence>
<keyword evidence="2" id="KW-0805">Transcription regulation</keyword>
<keyword evidence="4" id="KW-0804">Transcription</keyword>
<dbReference type="Pfam" id="PF00356">
    <property type="entry name" value="LacI"/>
    <property type="match status" value="1"/>
</dbReference>
<protein>
    <submittedName>
        <fullName evidence="6">LacI family DNA-binding transcriptional regulator</fullName>
    </submittedName>
</protein>
<dbReference type="EMBL" id="CP063169">
    <property type="protein sequence ID" value="QOR70580.1"/>
    <property type="molecule type" value="Genomic_DNA"/>
</dbReference>
<dbReference type="PROSITE" id="PS00356">
    <property type="entry name" value="HTH_LACI_1"/>
    <property type="match status" value="1"/>
</dbReference>
<feature type="domain" description="HTH lacI-type" evidence="5">
    <location>
        <begin position="19"/>
        <end position="73"/>
    </location>
</feature>
<dbReference type="PRINTS" id="PR00036">
    <property type="entry name" value="HTHLACI"/>
</dbReference>
<proteinExistence type="predicted"/>
<dbReference type="CDD" id="cd01392">
    <property type="entry name" value="HTH_LacI"/>
    <property type="match status" value="1"/>
</dbReference>
<evidence type="ECO:0000256" key="2">
    <source>
        <dbReference type="ARBA" id="ARBA00023015"/>
    </source>
</evidence>
<dbReference type="SUPFAM" id="SSF53822">
    <property type="entry name" value="Periplasmic binding protein-like I"/>
    <property type="match status" value="1"/>
</dbReference>
<dbReference type="PANTHER" id="PTHR30146">
    <property type="entry name" value="LACI-RELATED TRANSCRIPTIONAL REPRESSOR"/>
    <property type="match status" value="1"/>
</dbReference>
<dbReference type="CDD" id="cd06267">
    <property type="entry name" value="PBP1_LacI_sugar_binding-like"/>
    <property type="match status" value="1"/>
</dbReference>
<evidence type="ECO:0000256" key="4">
    <source>
        <dbReference type="ARBA" id="ARBA00023163"/>
    </source>
</evidence>
<keyword evidence="3 6" id="KW-0238">DNA-binding</keyword>
<dbReference type="GO" id="GO:0003700">
    <property type="term" value="F:DNA-binding transcription factor activity"/>
    <property type="evidence" value="ECO:0007669"/>
    <property type="project" value="TreeGrafter"/>
</dbReference>
<dbReference type="PANTHER" id="PTHR30146:SF148">
    <property type="entry name" value="HTH-TYPE TRANSCRIPTIONAL REPRESSOR PURR-RELATED"/>
    <property type="match status" value="1"/>
</dbReference>
<name>A0A7M1SSQ2_9MICO</name>
<organism evidence="6 7">
    <name type="scientific">Ruania alkalisoli</name>
    <dbReference type="NCBI Taxonomy" id="2779775"/>
    <lineage>
        <taxon>Bacteria</taxon>
        <taxon>Bacillati</taxon>
        <taxon>Actinomycetota</taxon>
        <taxon>Actinomycetes</taxon>
        <taxon>Micrococcales</taxon>
        <taxon>Ruaniaceae</taxon>
        <taxon>Ruania</taxon>
    </lineage>
</organism>
<evidence type="ECO:0000259" key="5">
    <source>
        <dbReference type="PROSITE" id="PS50932"/>
    </source>
</evidence>
<dbReference type="PROSITE" id="PS50932">
    <property type="entry name" value="HTH_LACI_2"/>
    <property type="match status" value="1"/>
</dbReference>
<accession>A0A7M1SSQ2</accession>
<dbReference type="Proteomes" id="UP000593758">
    <property type="component" value="Chromosome"/>
</dbReference>
<dbReference type="KEGG" id="halt:IM660_18670"/>